<comment type="caution">
    <text evidence="1">The sequence shown here is derived from an EMBL/GenBank/DDBJ whole genome shotgun (WGS) entry which is preliminary data.</text>
</comment>
<dbReference type="EMBL" id="MHTE01000002">
    <property type="protein sequence ID" value="OHA57606.1"/>
    <property type="molecule type" value="Genomic_DNA"/>
</dbReference>
<accession>A0A1G2QAK7</accession>
<gene>
    <name evidence="1" type="ORF">A2441_01955</name>
</gene>
<reference evidence="1 2" key="1">
    <citation type="journal article" date="2016" name="Nat. Commun.">
        <title>Thousands of microbial genomes shed light on interconnected biogeochemical processes in an aquifer system.</title>
        <authorList>
            <person name="Anantharaman K."/>
            <person name="Brown C.T."/>
            <person name="Hug L.A."/>
            <person name="Sharon I."/>
            <person name="Castelle C.J."/>
            <person name="Probst A.J."/>
            <person name="Thomas B.C."/>
            <person name="Singh A."/>
            <person name="Wilkins M.J."/>
            <person name="Karaoz U."/>
            <person name="Brodie E.L."/>
            <person name="Williams K.H."/>
            <person name="Hubbard S.S."/>
            <person name="Banfield J.F."/>
        </authorList>
    </citation>
    <scope>NUCLEOTIDE SEQUENCE [LARGE SCALE GENOMIC DNA]</scope>
</reference>
<proteinExistence type="predicted"/>
<dbReference type="AlphaFoldDB" id="A0A1G2QAK7"/>
<dbReference type="STRING" id="1802428.A2441_01955"/>
<dbReference type="Proteomes" id="UP000178226">
    <property type="component" value="Unassembled WGS sequence"/>
</dbReference>
<organism evidence="1 2">
    <name type="scientific">Candidatus Veblenbacteria bacterium RIFOXYC2_FULL_42_11</name>
    <dbReference type="NCBI Taxonomy" id="1802428"/>
    <lineage>
        <taxon>Bacteria</taxon>
        <taxon>Candidatus Vebleniibacteriota</taxon>
    </lineage>
</organism>
<sequence>MDRFNSYHYGEGKTGDGQHVTFTCPTDTAIEEVQEILKNKFRDFDIPSAHQVNVGHGAYGMYSRYKIKQHKYAGGGLNDGGNWGFIEVLEIKNPPDGRCGIVIHECNSCTGAVFTEWATLTDANKAFKKNWLEEKTNVVFPLSPGFKRRVVCGLMTPWFYAVGDQELFGDFTFPEGLQNDPKYKLGQRFIIEDYSGDLILKTCLGCRHYTIKETLHPYTEHCYRIVQWDDGTFWDDKSGSIGRSIRPLRDDELWIDEAIQQFHRLLSGKSKNFTINFTDGSKFVGVLKQTSEQKDLPTAEGRYYVVVHIKGVTKAKKGWVDFKPNLVVSNLFKHITLKFKDQGKDIERIKVEDQVVTRGGKKWSGVFYSSAESS</sequence>
<evidence type="ECO:0000313" key="2">
    <source>
        <dbReference type="Proteomes" id="UP000178226"/>
    </source>
</evidence>
<evidence type="ECO:0000313" key="1">
    <source>
        <dbReference type="EMBL" id="OHA57606.1"/>
    </source>
</evidence>
<name>A0A1G2QAK7_9BACT</name>
<protein>
    <submittedName>
        <fullName evidence="1">Uncharacterized protein</fullName>
    </submittedName>
</protein>